<dbReference type="eggNOG" id="COG1396">
    <property type="taxonomic scope" value="Bacteria"/>
</dbReference>
<feature type="domain" description="HTH cro/C1-type" evidence="2">
    <location>
        <begin position="22"/>
        <end position="76"/>
    </location>
</feature>
<reference evidence="3 4" key="1">
    <citation type="journal article" date="2014" name="Nature">
        <title>Sequential evolution of bacterial morphology by co-option of a developmental regulator.</title>
        <authorList>
            <person name="Jiang C."/>
            <person name="Brown P.J."/>
            <person name="Ducret A."/>
            <person name="Brun Y.V."/>
        </authorList>
    </citation>
    <scope>NUCLEOTIDE SEQUENCE [LARGE SCALE GENOMIC DNA]</scope>
    <source>
        <strain evidence="3 4">DSM 16100</strain>
    </source>
</reference>
<organism evidence="3 4">
    <name type="scientific">Asticcacaulis benevestitus DSM 16100 = ATCC BAA-896</name>
    <dbReference type="NCBI Taxonomy" id="1121022"/>
    <lineage>
        <taxon>Bacteria</taxon>
        <taxon>Pseudomonadati</taxon>
        <taxon>Pseudomonadota</taxon>
        <taxon>Alphaproteobacteria</taxon>
        <taxon>Caulobacterales</taxon>
        <taxon>Caulobacteraceae</taxon>
        <taxon>Asticcacaulis</taxon>
    </lineage>
</organism>
<sequence length="120" mass="12999">MAVIYSIVSMSGDLRKRFGSLLAAHRKNRGFTQAHLAEVSDLSVDMISRLESGSSGARFQTIEKLATALSIDPAELFTGDLPKSALSNPAMSAMVVQLSKMSEADLDWLKSILPGLMSRR</sequence>
<dbReference type="Pfam" id="PF13560">
    <property type="entry name" value="HTH_31"/>
    <property type="match status" value="1"/>
</dbReference>
<dbReference type="EMBL" id="AWGB01000012">
    <property type="protein sequence ID" value="ESQ92580.1"/>
    <property type="molecule type" value="Genomic_DNA"/>
</dbReference>
<dbReference type="SMART" id="SM00530">
    <property type="entry name" value="HTH_XRE"/>
    <property type="match status" value="1"/>
</dbReference>
<dbReference type="PANTHER" id="PTHR46797:SF1">
    <property type="entry name" value="METHYLPHOSPHONATE SYNTHASE"/>
    <property type="match status" value="1"/>
</dbReference>
<comment type="caution">
    <text evidence="3">The sequence shown here is derived from an EMBL/GenBank/DDBJ whole genome shotgun (WGS) entry which is preliminary data.</text>
</comment>
<dbReference type="GO" id="GO:0003700">
    <property type="term" value="F:DNA-binding transcription factor activity"/>
    <property type="evidence" value="ECO:0007669"/>
    <property type="project" value="TreeGrafter"/>
</dbReference>
<dbReference type="GO" id="GO:0005829">
    <property type="term" value="C:cytosol"/>
    <property type="evidence" value="ECO:0007669"/>
    <property type="project" value="TreeGrafter"/>
</dbReference>
<protein>
    <recommendedName>
        <fullName evidence="2">HTH cro/C1-type domain-containing protein</fullName>
    </recommendedName>
</protein>
<evidence type="ECO:0000313" key="4">
    <source>
        <dbReference type="Proteomes" id="UP000017837"/>
    </source>
</evidence>
<dbReference type="CDD" id="cd00093">
    <property type="entry name" value="HTH_XRE"/>
    <property type="match status" value="1"/>
</dbReference>
<dbReference type="InterPro" id="IPR050807">
    <property type="entry name" value="TransReg_Diox_bact_type"/>
</dbReference>
<proteinExistence type="predicted"/>
<dbReference type="InterPro" id="IPR010982">
    <property type="entry name" value="Lambda_DNA-bd_dom_sf"/>
</dbReference>
<dbReference type="Proteomes" id="UP000017837">
    <property type="component" value="Unassembled WGS sequence"/>
</dbReference>
<dbReference type="AlphaFoldDB" id="V4Q456"/>
<dbReference type="SUPFAM" id="SSF47413">
    <property type="entry name" value="lambda repressor-like DNA-binding domains"/>
    <property type="match status" value="1"/>
</dbReference>
<dbReference type="Gene3D" id="1.10.260.40">
    <property type="entry name" value="lambda repressor-like DNA-binding domains"/>
    <property type="match status" value="1"/>
</dbReference>
<dbReference type="InterPro" id="IPR001387">
    <property type="entry name" value="Cro/C1-type_HTH"/>
</dbReference>
<dbReference type="GO" id="GO:0003677">
    <property type="term" value="F:DNA binding"/>
    <property type="evidence" value="ECO:0007669"/>
    <property type="project" value="UniProtKB-KW"/>
</dbReference>
<name>V4Q456_9CAUL</name>
<gene>
    <name evidence="3" type="ORF">ABENE_08050</name>
</gene>
<keyword evidence="1" id="KW-0238">DNA-binding</keyword>
<evidence type="ECO:0000259" key="2">
    <source>
        <dbReference type="PROSITE" id="PS50943"/>
    </source>
</evidence>
<evidence type="ECO:0000256" key="1">
    <source>
        <dbReference type="ARBA" id="ARBA00023125"/>
    </source>
</evidence>
<accession>V4Q456</accession>
<evidence type="ECO:0000313" key="3">
    <source>
        <dbReference type="EMBL" id="ESQ92580.1"/>
    </source>
</evidence>
<dbReference type="PROSITE" id="PS50943">
    <property type="entry name" value="HTH_CROC1"/>
    <property type="match status" value="1"/>
</dbReference>
<keyword evidence="4" id="KW-1185">Reference proteome</keyword>
<dbReference type="PANTHER" id="PTHR46797">
    <property type="entry name" value="HTH-TYPE TRANSCRIPTIONAL REGULATOR"/>
    <property type="match status" value="1"/>
</dbReference>
<dbReference type="PATRIC" id="fig|1121022.4.peg.1618"/>